<gene>
    <name evidence="3" type="ORF">NEZAVI_LOCUS8044</name>
</gene>
<dbReference type="EMBL" id="OV725080">
    <property type="protein sequence ID" value="CAH1398379.1"/>
    <property type="molecule type" value="Genomic_DNA"/>
</dbReference>
<keyword evidence="2" id="KW-0472">Membrane</keyword>
<keyword evidence="2" id="KW-1133">Transmembrane helix</keyword>
<keyword evidence="2" id="KW-0812">Transmembrane</keyword>
<dbReference type="OrthoDB" id="10471168at2759"/>
<sequence>MHDRSAVYKHMQIQAKHQSSLGILIFNMNIYYIFGLIMALMMGLSAVTAVADPEPGPEPEPQYRRGGGRGYGRGRGRYG</sequence>
<evidence type="ECO:0000313" key="4">
    <source>
        <dbReference type="Proteomes" id="UP001152798"/>
    </source>
</evidence>
<organism evidence="3 4">
    <name type="scientific">Nezara viridula</name>
    <name type="common">Southern green stink bug</name>
    <name type="synonym">Cimex viridulus</name>
    <dbReference type="NCBI Taxonomy" id="85310"/>
    <lineage>
        <taxon>Eukaryota</taxon>
        <taxon>Metazoa</taxon>
        <taxon>Ecdysozoa</taxon>
        <taxon>Arthropoda</taxon>
        <taxon>Hexapoda</taxon>
        <taxon>Insecta</taxon>
        <taxon>Pterygota</taxon>
        <taxon>Neoptera</taxon>
        <taxon>Paraneoptera</taxon>
        <taxon>Hemiptera</taxon>
        <taxon>Heteroptera</taxon>
        <taxon>Panheteroptera</taxon>
        <taxon>Pentatomomorpha</taxon>
        <taxon>Pentatomoidea</taxon>
        <taxon>Pentatomidae</taxon>
        <taxon>Pentatominae</taxon>
        <taxon>Nezara</taxon>
    </lineage>
</organism>
<proteinExistence type="predicted"/>
<evidence type="ECO:0000256" key="1">
    <source>
        <dbReference type="SAM" id="MobiDB-lite"/>
    </source>
</evidence>
<dbReference type="AlphaFoldDB" id="A0A9P0MMB2"/>
<evidence type="ECO:0000256" key="2">
    <source>
        <dbReference type="SAM" id="Phobius"/>
    </source>
</evidence>
<accession>A0A9P0MMB2</accession>
<feature type="transmembrane region" description="Helical" evidence="2">
    <location>
        <begin position="21"/>
        <end position="51"/>
    </location>
</feature>
<feature type="region of interest" description="Disordered" evidence="1">
    <location>
        <begin position="51"/>
        <end position="79"/>
    </location>
</feature>
<dbReference type="Proteomes" id="UP001152798">
    <property type="component" value="Chromosome 4"/>
</dbReference>
<reference evidence="3" key="1">
    <citation type="submission" date="2022-01" db="EMBL/GenBank/DDBJ databases">
        <authorList>
            <person name="King R."/>
        </authorList>
    </citation>
    <scope>NUCLEOTIDE SEQUENCE</scope>
</reference>
<keyword evidence="4" id="KW-1185">Reference proteome</keyword>
<name>A0A9P0MMB2_NEZVI</name>
<evidence type="ECO:0000313" key="3">
    <source>
        <dbReference type="EMBL" id="CAH1398379.1"/>
    </source>
</evidence>
<protein>
    <submittedName>
        <fullName evidence="3">Uncharacterized protein</fullName>
    </submittedName>
</protein>